<sequence length="438" mass="49208">MEVKIPHLTPTPQQRILTPPKRIRFPPNKPTFKKIVTVPTSSPSNSSIQIHLPLRRPQHKPIQKTHKNSNDCKPSNRSTVSDVLGLLDCLKIPVSLDLYTSFIDECTKSGDPLLAIELHNHIKTSCLRPSLSIFNRLLLMYVSCNLIGYARELFDKMTVRSSCTWAVMVAGYFENGDYGEVIDLFLEMRCSERAKVDGDMDDIVASAIVVCVLKACAKTVNVELGKQVHAWVVKMGYGENLVFSGCLMSFYGKAGCLEGSDQVFDQVPYRNKVIWTTKIVNHCYEEQFDEAFDVFKQMGREGVKKNSYTFSSVLKACASMRDGRCCGQQIHANVVKLGLELNEHVQCGLVNMYGKGGLIKDAQKVFKICGNNRNVACWNAMLTGYIQQGFGIEAFRIICDMKAAGLQPQESLLNEVRFICGSTLIENTKRRLYDLYQL</sequence>
<dbReference type="RefSeq" id="XP_027083372.1">
    <property type="nucleotide sequence ID" value="XM_027227571.2"/>
</dbReference>
<feature type="repeat" description="PPR" evidence="2">
    <location>
        <begin position="271"/>
        <end position="305"/>
    </location>
</feature>
<organism evidence="3 4">
    <name type="scientific">Coffea arabica</name>
    <name type="common">Arabian coffee</name>
    <dbReference type="NCBI Taxonomy" id="13443"/>
    <lineage>
        <taxon>Eukaryota</taxon>
        <taxon>Viridiplantae</taxon>
        <taxon>Streptophyta</taxon>
        <taxon>Embryophyta</taxon>
        <taxon>Tracheophyta</taxon>
        <taxon>Spermatophyta</taxon>
        <taxon>Magnoliopsida</taxon>
        <taxon>eudicotyledons</taxon>
        <taxon>Gunneridae</taxon>
        <taxon>Pentapetalae</taxon>
        <taxon>asterids</taxon>
        <taxon>lamiids</taxon>
        <taxon>Gentianales</taxon>
        <taxon>Rubiaceae</taxon>
        <taxon>Ixoroideae</taxon>
        <taxon>Gardenieae complex</taxon>
        <taxon>Bertiereae - Coffeeae clade</taxon>
        <taxon>Coffeeae</taxon>
        <taxon>Coffea</taxon>
    </lineage>
</organism>
<dbReference type="Pfam" id="PF13041">
    <property type="entry name" value="PPR_2"/>
    <property type="match status" value="1"/>
</dbReference>
<dbReference type="Gene3D" id="1.25.40.10">
    <property type="entry name" value="Tetratricopeptide repeat domain"/>
    <property type="match status" value="3"/>
</dbReference>
<evidence type="ECO:0000256" key="1">
    <source>
        <dbReference type="ARBA" id="ARBA00022737"/>
    </source>
</evidence>
<dbReference type="InterPro" id="IPR011990">
    <property type="entry name" value="TPR-like_helical_dom_sf"/>
</dbReference>
<name>A0A6P6TZY0_COFAR</name>
<evidence type="ECO:0000313" key="3">
    <source>
        <dbReference type="Proteomes" id="UP001652660"/>
    </source>
</evidence>
<dbReference type="NCBIfam" id="TIGR00756">
    <property type="entry name" value="PPR"/>
    <property type="match status" value="2"/>
</dbReference>
<dbReference type="Pfam" id="PF01535">
    <property type="entry name" value="PPR"/>
    <property type="match status" value="3"/>
</dbReference>
<dbReference type="GeneID" id="113705652"/>
<protein>
    <submittedName>
        <fullName evidence="4">Pentatricopeptide repeat-containing protein At1g31790-like</fullName>
    </submittedName>
</protein>
<dbReference type="AlphaFoldDB" id="A0A6P6TZY0"/>
<feature type="repeat" description="PPR" evidence="2">
    <location>
        <begin position="374"/>
        <end position="408"/>
    </location>
</feature>
<reference evidence="4" key="2">
    <citation type="submission" date="2025-08" db="UniProtKB">
        <authorList>
            <consortium name="RefSeq"/>
        </authorList>
    </citation>
    <scope>IDENTIFICATION</scope>
    <source>
        <tissue evidence="4">Leaves</tissue>
    </source>
</reference>
<proteinExistence type="predicted"/>
<dbReference type="GO" id="GO:0003723">
    <property type="term" value="F:RNA binding"/>
    <property type="evidence" value="ECO:0007669"/>
    <property type="project" value="InterPro"/>
</dbReference>
<dbReference type="Proteomes" id="UP001652660">
    <property type="component" value="Chromosome 8c"/>
</dbReference>
<dbReference type="InterPro" id="IPR046960">
    <property type="entry name" value="PPR_At4g14850-like_plant"/>
</dbReference>
<keyword evidence="1" id="KW-0677">Repeat</keyword>
<dbReference type="FunFam" id="1.25.40.10:FF:000381">
    <property type="entry name" value="Pentatricopeptide repeat-containing protein"/>
    <property type="match status" value="1"/>
</dbReference>
<evidence type="ECO:0000313" key="4">
    <source>
        <dbReference type="RefSeq" id="XP_027083372.1"/>
    </source>
</evidence>
<dbReference type="InterPro" id="IPR002885">
    <property type="entry name" value="PPR_rpt"/>
</dbReference>
<dbReference type="PANTHER" id="PTHR47926:SF361">
    <property type="entry name" value="PENTACOTRIPEPTIDE-REPEAT REGION OF PRORP DOMAIN-CONTAINING PROTEIN"/>
    <property type="match status" value="1"/>
</dbReference>
<keyword evidence="3" id="KW-1185">Reference proteome</keyword>
<evidence type="ECO:0000256" key="2">
    <source>
        <dbReference type="PROSITE-ProRule" id="PRU00708"/>
    </source>
</evidence>
<accession>A0A6P6TZY0</accession>
<reference evidence="3" key="1">
    <citation type="journal article" date="2025" name="Foods">
        <title>Unveiling the Microbial Signatures of Arabica Coffee Cherries: Insights into Ripeness Specific Diversity, Functional Traits, and Implications for Quality and Safety.</title>
        <authorList>
            <consortium name="RefSeq"/>
            <person name="Tenea G.N."/>
            <person name="Cifuentes V."/>
            <person name="Reyes P."/>
            <person name="Cevallos-Vallejos M."/>
        </authorList>
    </citation>
    <scope>NUCLEOTIDE SEQUENCE [LARGE SCALE GENOMIC DNA]</scope>
</reference>
<dbReference type="GO" id="GO:0009451">
    <property type="term" value="P:RNA modification"/>
    <property type="evidence" value="ECO:0007669"/>
    <property type="project" value="InterPro"/>
</dbReference>
<dbReference type="PANTHER" id="PTHR47926">
    <property type="entry name" value="PENTATRICOPEPTIDE REPEAT-CONTAINING PROTEIN"/>
    <property type="match status" value="1"/>
</dbReference>
<dbReference type="OrthoDB" id="1893323at2759"/>
<gene>
    <name evidence="4" type="primary">LOC113705652</name>
</gene>
<dbReference type="FunFam" id="1.25.40.10:FF:000285">
    <property type="entry name" value="Pentatricopeptide repeat-containing protein, chloroplastic"/>
    <property type="match status" value="1"/>
</dbReference>
<dbReference type="PROSITE" id="PS51375">
    <property type="entry name" value="PPR"/>
    <property type="match status" value="2"/>
</dbReference>